<feature type="domain" description="ABC transmembrane type-1" evidence="8">
    <location>
        <begin position="95"/>
        <end position="299"/>
    </location>
</feature>
<dbReference type="HOGENOM" id="CLU_036879_0_0_7"/>
<feature type="transmembrane region" description="Helical" evidence="7">
    <location>
        <begin position="276"/>
        <end position="302"/>
    </location>
</feature>
<dbReference type="PROSITE" id="PS50928">
    <property type="entry name" value="ABC_TM1"/>
    <property type="match status" value="1"/>
</dbReference>
<dbReference type="CDD" id="cd06261">
    <property type="entry name" value="TM_PBP2"/>
    <property type="match status" value="1"/>
</dbReference>
<keyword evidence="5 7" id="KW-1133">Transmembrane helix</keyword>
<keyword evidence="6 7" id="KW-0472">Membrane</keyword>
<dbReference type="PANTHER" id="PTHR43163:SF6">
    <property type="entry name" value="DIPEPTIDE TRANSPORT SYSTEM PERMEASE PROTEIN DPPB-RELATED"/>
    <property type="match status" value="1"/>
</dbReference>
<keyword evidence="3" id="KW-1003">Cell membrane</keyword>
<feature type="transmembrane region" description="Helical" evidence="7">
    <location>
        <begin position="171"/>
        <end position="189"/>
    </location>
</feature>
<dbReference type="PATRIC" id="fig|1429438.4.peg.4501"/>
<evidence type="ECO:0000256" key="5">
    <source>
        <dbReference type="ARBA" id="ARBA00022989"/>
    </source>
</evidence>
<dbReference type="InterPro" id="IPR000515">
    <property type="entry name" value="MetI-like"/>
</dbReference>
<feature type="transmembrane region" description="Helical" evidence="7">
    <location>
        <begin position="134"/>
        <end position="159"/>
    </location>
</feature>
<feature type="transmembrane region" description="Helical" evidence="7">
    <location>
        <begin position="101"/>
        <end position="122"/>
    </location>
</feature>
<evidence type="ECO:0000313" key="10">
    <source>
        <dbReference type="Proteomes" id="UP000019141"/>
    </source>
</evidence>
<organism evidence="9 10">
    <name type="scientific">Entotheonella factor</name>
    <dbReference type="NCBI Taxonomy" id="1429438"/>
    <lineage>
        <taxon>Bacteria</taxon>
        <taxon>Pseudomonadati</taxon>
        <taxon>Nitrospinota/Tectimicrobiota group</taxon>
        <taxon>Candidatus Tectimicrobiota</taxon>
        <taxon>Candidatus Entotheonellia</taxon>
        <taxon>Candidatus Entotheonellales</taxon>
        <taxon>Candidatus Entotheonellaceae</taxon>
        <taxon>Candidatus Entotheonella</taxon>
    </lineage>
</organism>
<keyword evidence="2 7" id="KW-0813">Transport</keyword>
<keyword evidence="10" id="KW-1185">Reference proteome</keyword>
<feature type="transmembrane region" description="Helical" evidence="7">
    <location>
        <begin position="9"/>
        <end position="31"/>
    </location>
</feature>
<feature type="transmembrane region" description="Helical" evidence="7">
    <location>
        <begin position="234"/>
        <end position="256"/>
    </location>
</feature>
<dbReference type="Proteomes" id="UP000019141">
    <property type="component" value="Unassembled WGS sequence"/>
</dbReference>
<evidence type="ECO:0000256" key="1">
    <source>
        <dbReference type="ARBA" id="ARBA00004651"/>
    </source>
</evidence>
<evidence type="ECO:0000256" key="7">
    <source>
        <dbReference type="RuleBase" id="RU363032"/>
    </source>
</evidence>
<dbReference type="GO" id="GO:0005886">
    <property type="term" value="C:plasma membrane"/>
    <property type="evidence" value="ECO:0007669"/>
    <property type="project" value="UniProtKB-SubCell"/>
</dbReference>
<dbReference type="SUPFAM" id="SSF161098">
    <property type="entry name" value="MetI-like"/>
    <property type="match status" value="1"/>
</dbReference>
<evidence type="ECO:0000259" key="8">
    <source>
        <dbReference type="PROSITE" id="PS50928"/>
    </source>
</evidence>
<dbReference type="InterPro" id="IPR045621">
    <property type="entry name" value="BPD_transp_1_N"/>
</dbReference>
<evidence type="ECO:0000256" key="3">
    <source>
        <dbReference type="ARBA" id="ARBA00022475"/>
    </source>
</evidence>
<dbReference type="Gene3D" id="1.10.3720.10">
    <property type="entry name" value="MetI-like"/>
    <property type="match status" value="1"/>
</dbReference>
<dbReference type="InterPro" id="IPR035906">
    <property type="entry name" value="MetI-like_sf"/>
</dbReference>
<comment type="similarity">
    <text evidence="7">Belongs to the binding-protein-dependent transport system permease family.</text>
</comment>
<dbReference type="PANTHER" id="PTHR43163">
    <property type="entry name" value="DIPEPTIDE TRANSPORT SYSTEM PERMEASE PROTEIN DPPB-RELATED"/>
    <property type="match status" value="1"/>
</dbReference>
<sequence length="310" mass="34686">MKRYILQRLGYSLITLWLLTVIIFTVVRFTGDPAVLMSEYPGARPEDLAAMRTMWGLDDPYTVQYWKFISNVVQGDFGRSFQFNMPVLDIYMRRLPNSLQLAFAGFLISACLGIPLGVLSAVRVNTWWDSLGKLVALMGLSIPGFFVALVLILIFGVYLNWLPILGKGQGIEIRFLIMPAFALGWYFAGSMLRLTRSSMLEVLGSDYVKLARFKGTPEWVVIVKHAFRNAMIPIITLAGLQLVLMINVAVIVEVIFSWPGVGRLLMEGLLSRDFPVVQGVVLLAGSMIVVVNLLVDILYAYVDPRIRLTG</sequence>
<comment type="subcellular location">
    <subcellularLocation>
        <location evidence="1 7">Cell membrane</location>
        <topology evidence="1 7">Multi-pass membrane protein</topology>
    </subcellularLocation>
</comment>
<evidence type="ECO:0000313" key="9">
    <source>
        <dbReference type="EMBL" id="ETW97251.1"/>
    </source>
</evidence>
<dbReference type="Pfam" id="PF19300">
    <property type="entry name" value="BPD_transp_1_N"/>
    <property type="match status" value="1"/>
</dbReference>
<proteinExistence type="inferred from homology"/>
<dbReference type="EMBL" id="AZHW01000687">
    <property type="protein sequence ID" value="ETW97251.1"/>
    <property type="molecule type" value="Genomic_DNA"/>
</dbReference>
<accession>W4LIT3</accession>
<protein>
    <recommendedName>
        <fullName evidence="8">ABC transmembrane type-1 domain-containing protein</fullName>
    </recommendedName>
</protein>
<dbReference type="GO" id="GO:0055085">
    <property type="term" value="P:transmembrane transport"/>
    <property type="evidence" value="ECO:0007669"/>
    <property type="project" value="InterPro"/>
</dbReference>
<evidence type="ECO:0000256" key="2">
    <source>
        <dbReference type="ARBA" id="ARBA00022448"/>
    </source>
</evidence>
<dbReference type="Pfam" id="PF00528">
    <property type="entry name" value="BPD_transp_1"/>
    <property type="match status" value="1"/>
</dbReference>
<comment type="caution">
    <text evidence="9">The sequence shown here is derived from an EMBL/GenBank/DDBJ whole genome shotgun (WGS) entry which is preliminary data.</text>
</comment>
<evidence type="ECO:0000256" key="6">
    <source>
        <dbReference type="ARBA" id="ARBA00023136"/>
    </source>
</evidence>
<gene>
    <name evidence="9" type="ORF">ETSY1_23400</name>
</gene>
<reference evidence="9 10" key="1">
    <citation type="journal article" date="2014" name="Nature">
        <title>An environmental bacterial taxon with a large and distinct metabolic repertoire.</title>
        <authorList>
            <person name="Wilson M.C."/>
            <person name="Mori T."/>
            <person name="Ruckert C."/>
            <person name="Uria A.R."/>
            <person name="Helf M.J."/>
            <person name="Takada K."/>
            <person name="Gernert C."/>
            <person name="Steffens U.A."/>
            <person name="Heycke N."/>
            <person name="Schmitt S."/>
            <person name="Rinke C."/>
            <person name="Helfrich E.J."/>
            <person name="Brachmann A.O."/>
            <person name="Gurgui C."/>
            <person name="Wakimoto T."/>
            <person name="Kracht M."/>
            <person name="Crusemann M."/>
            <person name="Hentschel U."/>
            <person name="Abe I."/>
            <person name="Matsunaga S."/>
            <person name="Kalinowski J."/>
            <person name="Takeyama H."/>
            <person name="Piel J."/>
        </authorList>
    </citation>
    <scope>NUCLEOTIDE SEQUENCE [LARGE SCALE GENOMIC DNA]</scope>
    <source>
        <strain evidence="10">TSY1</strain>
    </source>
</reference>
<keyword evidence="4 7" id="KW-0812">Transmembrane</keyword>
<dbReference type="AlphaFoldDB" id="W4LIT3"/>
<name>W4LIT3_ENTF1</name>
<evidence type="ECO:0000256" key="4">
    <source>
        <dbReference type="ARBA" id="ARBA00022692"/>
    </source>
</evidence>